<dbReference type="Gene3D" id="3.40.50.1820">
    <property type="entry name" value="alpha/beta hydrolase"/>
    <property type="match status" value="1"/>
</dbReference>
<dbReference type="SUPFAM" id="SSF53474">
    <property type="entry name" value="alpha/beta-Hydrolases"/>
    <property type="match status" value="1"/>
</dbReference>
<dbReference type="EMBL" id="LVYD01000046">
    <property type="protein sequence ID" value="OQP63119.1"/>
    <property type="molecule type" value="Genomic_DNA"/>
</dbReference>
<comment type="caution">
    <text evidence="2">The sequence shown here is derived from an EMBL/GenBank/DDBJ whole genome shotgun (WGS) entry which is preliminary data.</text>
</comment>
<sequence length="218" mass="24484">MKVYFISGLAADKRVFKYIELPAGCDVVHLDWITPQKDDTLASYALRLAEKIDRSVPFALVGLSFGGMLATEIAKQYNPVVTIIISSVPVASQLPGYFRMAGKIGLHKLVPVSLLKSSAATKRFFTREKNADKKLLWEIINESDVGLIRWSIDAILNWQNEIIPQPIWHIHGTRDEILPVKFTHPTHIIRKEGHMMIMTCPHIVNEILEQALTTATAS</sequence>
<organism evidence="2 3">
    <name type="scientific">Niastella vici</name>
    <dbReference type="NCBI Taxonomy" id="1703345"/>
    <lineage>
        <taxon>Bacteria</taxon>
        <taxon>Pseudomonadati</taxon>
        <taxon>Bacteroidota</taxon>
        <taxon>Chitinophagia</taxon>
        <taxon>Chitinophagales</taxon>
        <taxon>Chitinophagaceae</taxon>
        <taxon>Niastella</taxon>
    </lineage>
</organism>
<accession>A0A1V9FXM3</accession>
<dbReference type="InterPro" id="IPR000073">
    <property type="entry name" value="AB_hydrolase_1"/>
</dbReference>
<evidence type="ECO:0000313" key="3">
    <source>
        <dbReference type="Proteomes" id="UP000192796"/>
    </source>
</evidence>
<dbReference type="Proteomes" id="UP000192796">
    <property type="component" value="Unassembled WGS sequence"/>
</dbReference>
<evidence type="ECO:0000259" key="1">
    <source>
        <dbReference type="Pfam" id="PF12697"/>
    </source>
</evidence>
<reference evidence="2 3" key="1">
    <citation type="submission" date="2016-03" db="EMBL/GenBank/DDBJ databases">
        <title>Niastella vici sp. nov., isolated from farmland soil.</title>
        <authorList>
            <person name="Chen L."/>
            <person name="Wang D."/>
            <person name="Yang S."/>
            <person name="Wang G."/>
        </authorList>
    </citation>
    <scope>NUCLEOTIDE SEQUENCE [LARGE SCALE GENOMIC DNA]</scope>
    <source>
        <strain evidence="2 3">DJ57</strain>
    </source>
</reference>
<dbReference type="OrthoDB" id="659408at2"/>
<name>A0A1V9FXM3_9BACT</name>
<dbReference type="AlphaFoldDB" id="A0A1V9FXM3"/>
<dbReference type="STRING" id="1703345.A3860_24805"/>
<keyword evidence="3" id="KW-1185">Reference proteome</keyword>
<dbReference type="InterPro" id="IPR029058">
    <property type="entry name" value="AB_hydrolase_fold"/>
</dbReference>
<gene>
    <name evidence="2" type="ORF">A3860_24805</name>
</gene>
<proteinExistence type="predicted"/>
<feature type="domain" description="AB hydrolase-1" evidence="1">
    <location>
        <begin position="4"/>
        <end position="202"/>
    </location>
</feature>
<protein>
    <recommendedName>
        <fullName evidence="1">AB hydrolase-1 domain-containing protein</fullName>
    </recommendedName>
</protein>
<dbReference type="Pfam" id="PF12697">
    <property type="entry name" value="Abhydrolase_6"/>
    <property type="match status" value="1"/>
</dbReference>
<evidence type="ECO:0000313" key="2">
    <source>
        <dbReference type="EMBL" id="OQP63119.1"/>
    </source>
</evidence>
<dbReference type="RefSeq" id="WP_081147839.1">
    <property type="nucleotide sequence ID" value="NZ_LVYD01000046.1"/>
</dbReference>